<protein>
    <recommendedName>
        <fullName evidence="8">ATP-dependent protease subunit HslV</fullName>
        <ecNumber evidence="8">3.4.25.2</ecNumber>
    </recommendedName>
</protein>
<organism evidence="9 10">
    <name type="scientific">Enterococcus camelliae</name>
    <dbReference type="NCBI Taxonomy" id="453959"/>
    <lineage>
        <taxon>Bacteria</taxon>
        <taxon>Bacillati</taxon>
        <taxon>Bacillota</taxon>
        <taxon>Bacilli</taxon>
        <taxon>Lactobacillales</taxon>
        <taxon>Enterococcaceae</taxon>
        <taxon>Enterococcus</taxon>
    </lineage>
</organism>
<evidence type="ECO:0000256" key="2">
    <source>
        <dbReference type="ARBA" id="ARBA00006053"/>
    </source>
</evidence>
<comment type="subunit">
    <text evidence="8">A double ring-shaped homohexamer of HslV is capped on each side by a ring-shaped HslU homohexamer. The assembly of the HslU/HslV complex is dependent on binding of ATP.</text>
</comment>
<keyword evidence="6 8" id="KW-0378">Hydrolase</keyword>
<keyword evidence="10" id="KW-1185">Reference proteome</keyword>
<comment type="caution">
    <text evidence="9">The sequence shown here is derived from an EMBL/GenBank/DDBJ whole genome shotgun (WGS) entry which is preliminary data.</text>
</comment>
<dbReference type="InterPro" id="IPR023333">
    <property type="entry name" value="Proteasome_suB-type"/>
</dbReference>
<dbReference type="HAMAP" id="MF_00248">
    <property type="entry name" value="HslV"/>
    <property type="match status" value="1"/>
</dbReference>
<keyword evidence="8" id="KW-0021">Allosteric enzyme</keyword>
<evidence type="ECO:0000256" key="5">
    <source>
        <dbReference type="ARBA" id="ARBA00022723"/>
    </source>
</evidence>
<feature type="binding site" evidence="8">
    <location>
        <position position="173"/>
    </location>
    <ligand>
        <name>Na(+)</name>
        <dbReference type="ChEBI" id="CHEBI:29101"/>
    </ligand>
</feature>
<proteinExistence type="inferred from homology"/>
<evidence type="ECO:0000313" key="10">
    <source>
        <dbReference type="Proteomes" id="UP001597427"/>
    </source>
</evidence>
<evidence type="ECO:0000256" key="4">
    <source>
        <dbReference type="ARBA" id="ARBA00022670"/>
    </source>
</evidence>
<comment type="activity regulation">
    <text evidence="8">Allosterically activated by HslU binding.</text>
</comment>
<reference evidence="10" key="1">
    <citation type="journal article" date="2019" name="Int. J. Syst. Evol. Microbiol.">
        <title>The Global Catalogue of Microorganisms (GCM) 10K type strain sequencing project: providing services to taxonomists for standard genome sequencing and annotation.</title>
        <authorList>
            <consortium name="The Broad Institute Genomics Platform"/>
            <consortium name="The Broad Institute Genome Sequencing Center for Infectious Disease"/>
            <person name="Wu L."/>
            <person name="Ma J."/>
        </authorList>
    </citation>
    <scope>NUCLEOTIDE SEQUENCE [LARGE SCALE GENOMIC DNA]</scope>
    <source>
        <strain evidence="10">TISTR 932</strain>
    </source>
</reference>
<sequence length="182" mass="19695">MMKSMFHSTTICAVEKDGKFAMAGDGQVTMGEQIVMKGTARKVRRIYNNQVVVGFAGSVADAFTLEEKFEGKLNEYNGNLTRAAVELAQEWRTQQSMQKLEAMLIVMNEKEMLLVSGTGEVIAPDDGILAIGSGGNYALSAARAMKAYGSDALSAKEIAENALNIAADICVFTNHNIIVEEF</sequence>
<keyword evidence="7 8" id="KW-0915">Sodium</keyword>
<gene>
    <name evidence="8 9" type="primary">hslV</name>
    <name evidence="9" type="ORF">ACFSR0_06635</name>
</gene>
<dbReference type="PANTHER" id="PTHR32194">
    <property type="entry name" value="METALLOPROTEASE TLDD"/>
    <property type="match status" value="1"/>
</dbReference>
<evidence type="ECO:0000256" key="6">
    <source>
        <dbReference type="ARBA" id="ARBA00022801"/>
    </source>
</evidence>
<feature type="binding site" evidence="8">
    <location>
        <position position="167"/>
    </location>
    <ligand>
        <name>Na(+)</name>
        <dbReference type="ChEBI" id="CHEBI:29101"/>
    </ligand>
</feature>
<feature type="active site" evidence="8">
    <location>
        <position position="9"/>
    </location>
</feature>
<feature type="binding site" evidence="8">
    <location>
        <position position="170"/>
    </location>
    <ligand>
        <name>Na(+)</name>
        <dbReference type="ChEBI" id="CHEBI:29101"/>
    </ligand>
</feature>
<dbReference type="Pfam" id="PF00227">
    <property type="entry name" value="Proteasome"/>
    <property type="match status" value="1"/>
</dbReference>
<accession>A0ABW5TKI1</accession>
<dbReference type="EMBL" id="JBHUMO010000043">
    <property type="protein sequence ID" value="MFD2729095.1"/>
    <property type="molecule type" value="Genomic_DNA"/>
</dbReference>
<dbReference type="NCBIfam" id="TIGR03692">
    <property type="entry name" value="ATP_dep_HslV"/>
    <property type="match status" value="1"/>
</dbReference>
<dbReference type="InterPro" id="IPR029055">
    <property type="entry name" value="Ntn_hydrolases_N"/>
</dbReference>
<dbReference type="GO" id="GO:0008233">
    <property type="term" value="F:peptidase activity"/>
    <property type="evidence" value="ECO:0007669"/>
    <property type="project" value="UniProtKB-KW"/>
</dbReference>
<dbReference type="PROSITE" id="PS51476">
    <property type="entry name" value="PROTEASOME_BETA_2"/>
    <property type="match status" value="1"/>
</dbReference>
<evidence type="ECO:0000256" key="1">
    <source>
        <dbReference type="ARBA" id="ARBA00004496"/>
    </source>
</evidence>
<comment type="subcellular location">
    <subcellularLocation>
        <location evidence="1 8">Cytoplasm</location>
    </subcellularLocation>
</comment>
<keyword evidence="3 8" id="KW-0963">Cytoplasm</keyword>
<evidence type="ECO:0000313" key="9">
    <source>
        <dbReference type="EMBL" id="MFD2729095.1"/>
    </source>
</evidence>
<evidence type="ECO:0000256" key="3">
    <source>
        <dbReference type="ARBA" id="ARBA00022490"/>
    </source>
</evidence>
<dbReference type="RefSeq" id="WP_379981254.1">
    <property type="nucleotide sequence ID" value="NZ_JBHUMO010000043.1"/>
</dbReference>
<keyword evidence="8" id="KW-0888">Threonine protease</keyword>
<keyword evidence="4 8" id="KW-0645">Protease</keyword>
<keyword evidence="5 8" id="KW-0479">Metal-binding</keyword>
<dbReference type="GO" id="GO:0006508">
    <property type="term" value="P:proteolysis"/>
    <property type="evidence" value="ECO:0007669"/>
    <property type="project" value="UniProtKB-KW"/>
</dbReference>
<dbReference type="PANTHER" id="PTHR32194:SF0">
    <property type="entry name" value="ATP-DEPENDENT PROTEASE SUBUNIT HSLV"/>
    <property type="match status" value="1"/>
</dbReference>
<evidence type="ECO:0000256" key="7">
    <source>
        <dbReference type="ARBA" id="ARBA00023053"/>
    </source>
</evidence>
<dbReference type="InterPro" id="IPR001353">
    <property type="entry name" value="Proteasome_sua/b"/>
</dbReference>
<comment type="catalytic activity">
    <reaction evidence="8">
        <text>ATP-dependent cleavage of peptide bonds with broad specificity.</text>
        <dbReference type="EC" id="3.4.25.2"/>
    </reaction>
</comment>
<dbReference type="EC" id="3.4.25.2" evidence="8"/>
<evidence type="ECO:0000256" key="8">
    <source>
        <dbReference type="HAMAP-Rule" id="MF_00248"/>
    </source>
</evidence>
<comment type="function">
    <text evidence="8">Protease subunit of a proteasome-like degradation complex believed to be a general protein degrading machinery.</text>
</comment>
<dbReference type="Gene3D" id="3.60.20.10">
    <property type="entry name" value="Glutamine Phosphoribosylpyrophosphate, subunit 1, domain 1"/>
    <property type="match status" value="1"/>
</dbReference>
<comment type="similarity">
    <text evidence="2 8">Belongs to the peptidase T1B family. HslV subfamily.</text>
</comment>
<dbReference type="CDD" id="cd01913">
    <property type="entry name" value="protease_HslV"/>
    <property type="match status" value="1"/>
</dbReference>
<dbReference type="NCBIfam" id="NF003964">
    <property type="entry name" value="PRK05456.1"/>
    <property type="match status" value="1"/>
</dbReference>
<dbReference type="InterPro" id="IPR022281">
    <property type="entry name" value="ATP-dep_Prtase_HsIV_su"/>
</dbReference>
<dbReference type="SUPFAM" id="SSF56235">
    <property type="entry name" value="N-terminal nucleophile aminohydrolases (Ntn hydrolases)"/>
    <property type="match status" value="1"/>
</dbReference>
<dbReference type="PIRSF" id="PIRSF039093">
    <property type="entry name" value="HslV"/>
    <property type="match status" value="1"/>
</dbReference>
<name>A0ABW5TKI1_9ENTE</name>
<dbReference type="Proteomes" id="UP001597427">
    <property type="component" value="Unassembled WGS sequence"/>
</dbReference>